<dbReference type="GO" id="GO:0008324">
    <property type="term" value="F:monoatomic cation transmembrane transporter activity"/>
    <property type="evidence" value="ECO:0007669"/>
    <property type="project" value="InterPro"/>
</dbReference>
<dbReference type="PROSITE" id="PS51202">
    <property type="entry name" value="RCK_C"/>
    <property type="match status" value="2"/>
</dbReference>
<gene>
    <name evidence="10" type="ORF">FAM09_21260</name>
</gene>
<dbReference type="SUPFAM" id="SSF116726">
    <property type="entry name" value="TrkA C-terminal domain-like"/>
    <property type="match status" value="2"/>
</dbReference>
<feature type="transmembrane region" description="Helical" evidence="8">
    <location>
        <begin position="527"/>
        <end position="546"/>
    </location>
</feature>
<dbReference type="EMBL" id="STFF01000006">
    <property type="protein sequence ID" value="THU35923.1"/>
    <property type="molecule type" value="Genomic_DNA"/>
</dbReference>
<dbReference type="InterPro" id="IPR006037">
    <property type="entry name" value="RCK_C"/>
</dbReference>
<dbReference type="InterPro" id="IPR038770">
    <property type="entry name" value="Na+/solute_symporter_sf"/>
</dbReference>
<evidence type="ECO:0000256" key="4">
    <source>
        <dbReference type="ARBA" id="ARBA00022538"/>
    </source>
</evidence>
<name>A0A4S8HL74_9BACT</name>
<dbReference type="GO" id="GO:0016020">
    <property type="term" value="C:membrane"/>
    <property type="evidence" value="ECO:0007669"/>
    <property type="project" value="UniProtKB-SubCell"/>
</dbReference>
<keyword evidence="6 8" id="KW-1133">Transmembrane helix</keyword>
<evidence type="ECO:0000256" key="6">
    <source>
        <dbReference type="ARBA" id="ARBA00022989"/>
    </source>
</evidence>
<comment type="subcellular location">
    <subcellularLocation>
        <location evidence="1">Membrane</location>
        <topology evidence="1">Multi-pass membrane protein</topology>
    </subcellularLocation>
</comment>
<dbReference type="AlphaFoldDB" id="A0A4S8HL74"/>
<feature type="transmembrane region" description="Helical" evidence="8">
    <location>
        <begin position="332"/>
        <end position="352"/>
    </location>
</feature>
<dbReference type="GO" id="GO:1902600">
    <property type="term" value="P:proton transmembrane transport"/>
    <property type="evidence" value="ECO:0007669"/>
    <property type="project" value="InterPro"/>
</dbReference>
<evidence type="ECO:0000256" key="1">
    <source>
        <dbReference type="ARBA" id="ARBA00004141"/>
    </source>
</evidence>
<dbReference type="Gene3D" id="1.20.1530.20">
    <property type="match status" value="1"/>
</dbReference>
<dbReference type="InterPro" id="IPR006153">
    <property type="entry name" value="Cation/H_exchanger_TM"/>
</dbReference>
<dbReference type="RefSeq" id="WP_136579164.1">
    <property type="nucleotide sequence ID" value="NZ_STFF01000006.1"/>
</dbReference>
<keyword evidence="4" id="KW-0406">Ion transport</keyword>
<sequence length="748" mass="82684">MSHLPTLIQDLALILAIAGVTTLLFKKLKQPVVLGYILAGLLVGPNFSLLPTISDLEGVKVWADIGVIFLLFSLGLEFSFKKLLKIGGTAGVTGIFETVCMVALGYLTGKLMGWPTMDCIFLGGIIAISSTTIIIRAFDELGVKTRKFAGVVLGVLVIEDLVAVLLMVLLSTLAVSREFAGVEMLYSVLKLVFFLCLWFISGIFLIPGFFKWGRKLMNDETMLVISLGLCLLMVVLATYAGFSAPLGAFIMGSILAETPQAEKIEHLVQPVKNLFGAIFFVSVGLLIEPELLIKYIGPVLIVSGVVILGKTVNVTLGALLSGQPLKQSIQSGMSLAQIGEFSFIIATLGLSLRVTSDYLYPIAVGVSVITTFTTPYMIRLADPFFNWFAPKLPMKWRMAINQYSTGAQTIQAESDWRIVLRSYLMVMATNSVIVIAVVILFATYLLPVLKENISGEQLPAILTFAITLFATAPFLWGLAIRRLHSLAYRNLWLDKKYNHGPLVMLEVVRNVLFVTLVGFMVNQLFSTMIALVAILPVIVIVLLVFARRLNSFYARIERRFLSNLNQREQTQPSVNNDLSPWDAHMAFFTMPAESTLVGKSLQELAWRENFGINIAYIERGSITITAPARTDVLFPFDKIAVIGTDVQLEEFRRVVESATLPLKNGEEEITLNKLIVDNHNALRGKTIRASGIRERTNGVVVGIERNGQRILNPDSTTVFEWDDIVWIVGDRKKIDELKELGIKAQGYF</sequence>
<feature type="transmembrane region" description="Helical" evidence="8">
    <location>
        <begin position="59"/>
        <end position="76"/>
    </location>
</feature>
<feature type="transmembrane region" description="Helical" evidence="8">
    <location>
        <begin position="295"/>
        <end position="320"/>
    </location>
</feature>
<reference evidence="10 11" key="1">
    <citation type="submission" date="2019-04" db="EMBL/GenBank/DDBJ databases">
        <title>Niastella caeni sp. nov., isolated from activated sludge.</title>
        <authorList>
            <person name="Sheng M."/>
        </authorList>
    </citation>
    <scope>NUCLEOTIDE SEQUENCE [LARGE SCALE GENOMIC DNA]</scope>
    <source>
        <strain evidence="10 11">HX-2-15</strain>
    </source>
</reference>
<feature type="domain" description="RCK C-terminal" evidence="9">
    <location>
        <begin position="573"/>
        <end position="653"/>
    </location>
</feature>
<keyword evidence="4" id="KW-0630">Potassium</keyword>
<dbReference type="GO" id="GO:0015297">
    <property type="term" value="F:antiporter activity"/>
    <property type="evidence" value="ECO:0007669"/>
    <property type="project" value="InterPro"/>
</dbReference>
<keyword evidence="5 8" id="KW-0812">Transmembrane</keyword>
<dbReference type="GO" id="GO:0006813">
    <property type="term" value="P:potassium ion transport"/>
    <property type="evidence" value="ECO:0007669"/>
    <property type="project" value="UniProtKB-KW"/>
</dbReference>
<dbReference type="OrthoDB" id="9781411at2"/>
<dbReference type="PANTHER" id="PTHR42751:SF3">
    <property type="entry name" value="SODIUM_GLUTAMATE SYMPORTER"/>
    <property type="match status" value="1"/>
</dbReference>
<feature type="transmembrane region" description="Helical" evidence="8">
    <location>
        <begin position="423"/>
        <end position="446"/>
    </location>
</feature>
<protein>
    <submittedName>
        <fullName evidence="10">Sodium:proton antiporter</fullName>
    </submittedName>
</protein>
<keyword evidence="7 8" id="KW-0472">Membrane</keyword>
<evidence type="ECO:0000313" key="10">
    <source>
        <dbReference type="EMBL" id="THU35923.1"/>
    </source>
</evidence>
<feature type="transmembrane region" description="Helical" evidence="8">
    <location>
        <begin position="222"/>
        <end position="242"/>
    </location>
</feature>
<evidence type="ECO:0000256" key="3">
    <source>
        <dbReference type="ARBA" id="ARBA00022448"/>
    </source>
</evidence>
<keyword evidence="3" id="KW-0813">Transport</keyword>
<feature type="transmembrane region" description="Helical" evidence="8">
    <location>
        <begin position="88"/>
        <end position="108"/>
    </location>
</feature>
<evidence type="ECO:0000256" key="7">
    <source>
        <dbReference type="ARBA" id="ARBA00023136"/>
    </source>
</evidence>
<dbReference type="Pfam" id="PF00999">
    <property type="entry name" value="Na_H_Exchanger"/>
    <property type="match status" value="1"/>
</dbReference>
<keyword evidence="4" id="KW-0633">Potassium transport</keyword>
<dbReference type="Proteomes" id="UP000306918">
    <property type="component" value="Unassembled WGS sequence"/>
</dbReference>
<feature type="domain" description="RCK C-terminal" evidence="9">
    <location>
        <begin position="657"/>
        <end position="743"/>
    </location>
</feature>
<dbReference type="Pfam" id="PF02080">
    <property type="entry name" value="TrkA_C"/>
    <property type="match status" value="2"/>
</dbReference>
<feature type="transmembrane region" description="Helical" evidence="8">
    <location>
        <begin position="120"/>
        <end position="138"/>
    </location>
</feature>
<evidence type="ECO:0000256" key="2">
    <source>
        <dbReference type="ARBA" id="ARBA00005551"/>
    </source>
</evidence>
<dbReference type="Gene3D" id="3.30.70.1450">
    <property type="entry name" value="Regulator of K+ conductance, C-terminal domain"/>
    <property type="match status" value="2"/>
</dbReference>
<evidence type="ECO:0000259" key="9">
    <source>
        <dbReference type="PROSITE" id="PS51202"/>
    </source>
</evidence>
<feature type="transmembrane region" description="Helical" evidence="8">
    <location>
        <begin position="191"/>
        <end position="210"/>
    </location>
</feature>
<proteinExistence type="inferred from homology"/>
<feature type="transmembrane region" description="Helical" evidence="8">
    <location>
        <begin position="358"/>
        <end position="378"/>
    </location>
</feature>
<organism evidence="10 11">
    <name type="scientific">Niastella caeni</name>
    <dbReference type="NCBI Taxonomy" id="2569763"/>
    <lineage>
        <taxon>Bacteria</taxon>
        <taxon>Pseudomonadati</taxon>
        <taxon>Bacteroidota</taxon>
        <taxon>Chitinophagia</taxon>
        <taxon>Chitinophagales</taxon>
        <taxon>Chitinophagaceae</taxon>
        <taxon>Niastella</taxon>
    </lineage>
</organism>
<comment type="caution">
    <text evidence="10">The sequence shown here is derived from an EMBL/GenBank/DDBJ whole genome shotgun (WGS) entry which is preliminary data.</text>
</comment>
<keyword evidence="11" id="KW-1185">Reference proteome</keyword>
<evidence type="ECO:0000256" key="8">
    <source>
        <dbReference type="SAM" id="Phobius"/>
    </source>
</evidence>
<feature type="transmembrane region" description="Helical" evidence="8">
    <location>
        <begin position="32"/>
        <end position="53"/>
    </location>
</feature>
<evidence type="ECO:0000313" key="11">
    <source>
        <dbReference type="Proteomes" id="UP000306918"/>
    </source>
</evidence>
<evidence type="ECO:0000256" key="5">
    <source>
        <dbReference type="ARBA" id="ARBA00022692"/>
    </source>
</evidence>
<accession>A0A4S8HL74</accession>
<feature type="transmembrane region" description="Helical" evidence="8">
    <location>
        <begin position="150"/>
        <end position="171"/>
    </location>
</feature>
<dbReference type="InterPro" id="IPR036721">
    <property type="entry name" value="RCK_C_sf"/>
</dbReference>
<feature type="transmembrane region" description="Helical" evidence="8">
    <location>
        <begin position="6"/>
        <end position="25"/>
    </location>
</feature>
<dbReference type="PANTHER" id="PTHR42751">
    <property type="entry name" value="SODIUM/HYDROGEN EXCHANGER FAMILY/TRKA DOMAIN PROTEIN"/>
    <property type="match status" value="1"/>
</dbReference>
<comment type="similarity">
    <text evidence="2">Belongs to the monovalent cation:proton antiporter 2 (CPA2) transporter (TC 2.A.37) family.</text>
</comment>
<feature type="transmembrane region" description="Helical" evidence="8">
    <location>
        <begin position="458"/>
        <end position="480"/>
    </location>
</feature>